<dbReference type="Gene3D" id="3.90.25.10">
    <property type="entry name" value="UDP-galactose 4-epimerase, domain 1"/>
    <property type="match status" value="1"/>
</dbReference>
<evidence type="ECO:0000256" key="3">
    <source>
        <dbReference type="ARBA" id="ARBA00012929"/>
    </source>
</evidence>
<proteinExistence type="inferred from homology"/>
<evidence type="ECO:0000256" key="5">
    <source>
        <dbReference type="ARBA" id="ARBA00048200"/>
    </source>
</evidence>
<comment type="catalytic activity">
    <reaction evidence="5 6">
        <text>dTDP-beta-L-rhamnose + NADP(+) = dTDP-4-dehydro-beta-L-rhamnose + NADPH + H(+)</text>
        <dbReference type="Rhea" id="RHEA:21796"/>
        <dbReference type="ChEBI" id="CHEBI:15378"/>
        <dbReference type="ChEBI" id="CHEBI:57510"/>
        <dbReference type="ChEBI" id="CHEBI:57783"/>
        <dbReference type="ChEBI" id="CHEBI:58349"/>
        <dbReference type="ChEBI" id="CHEBI:62830"/>
        <dbReference type="EC" id="1.1.1.133"/>
    </reaction>
</comment>
<evidence type="ECO:0000256" key="2">
    <source>
        <dbReference type="ARBA" id="ARBA00010944"/>
    </source>
</evidence>
<dbReference type="EMBL" id="AB924574">
    <property type="protein sequence ID" value="BAT23683.1"/>
    <property type="molecule type" value="Genomic_DNA"/>
</dbReference>
<dbReference type="Pfam" id="PF04321">
    <property type="entry name" value="RmlD_sub_bind"/>
    <property type="match status" value="1"/>
</dbReference>
<dbReference type="NCBIfam" id="TIGR01214">
    <property type="entry name" value="rmlD"/>
    <property type="match status" value="1"/>
</dbReference>
<evidence type="ECO:0000256" key="4">
    <source>
        <dbReference type="ARBA" id="ARBA00017099"/>
    </source>
</evidence>
<comment type="cofactor">
    <cofactor evidence="6">
        <name>Mg(2+)</name>
        <dbReference type="ChEBI" id="CHEBI:18420"/>
    </cofactor>
    <text evidence="6">Binds 1 Mg(2+) ion per monomer.</text>
</comment>
<dbReference type="InterPro" id="IPR029903">
    <property type="entry name" value="RmlD-like-bd"/>
</dbReference>
<dbReference type="UniPathway" id="UPA00124"/>
<dbReference type="InterPro" id="IPR036291">
    <property type="entry name" value="NAD(P)-bd_dom_sf"/>
</dbReference>
<organism evidence="8">
    <name type="scientific">Klebsiella sp. 8306</name>
    <dbReference type="NCBI Taxonomy" id="1497813"/>
    <lineage>
        <taxon>Bacteria</taxon>
        <taxon>Pseudomonadati</taxon>
        <taxon>Pseudomonadota</taxon>
        <taxon>Gammaproteobacteria</taxon>
        <taxon>Enterobacterales</taxon>
        <taxon>Enterobacteriaceae</taxon>
        <taxon>Klebsiella/Raoultella group</taxon>
        <taxon>Klebsiella</taxon>
    </lineage>
</organism>
<keyword evidence="6" id="KW-0521">NADP</keyword>
<sequence>MKVMLVGGRGQLGTCFQKVVPKDWTLHVTDSDSLDITNRDKVLSVVSSFKPNVIVNAAAYTAVDKAEIDVESAILVNKIGPENLAHAAALNNCQLIHVSTDYVFDGNATVPYKETSATNPLGVYGKSKLDGEFAVSAILPQAIIVRTAWVFSEFGNNFLKTMLRLGTERNSLSIVGDQRGCPTYAGDIAWAIVELINLNAKGGIYHFCGDTEVSWFEFAEFILKEALLLNKISKLPELNSISTSQYPTPAKRPAYSSLDTSKIRSLGIQASDWKLAVKNVLNIL</sequence>
<evidence type="ECO:0000313" key="8">
    <source>
        <dbReference type="EMBL" id="BAT23683.1"/>
    </source>
</evidence>
<protein>
    <recommendedName>
        <fullName evidence="4 6">dTDP-4-dehydrorhamnose reductase</fullName>
        <ecNumber evidence="3 6">1.1.1.133</ecNumber>
    </recommendedName>
</protein>
<comment type="similarity">
    <text evidence="2 6">Belongs to the dTDP-4-dehydrorhamnose reductase family.</text>
</comment>
<name>A0A0P0YR01_9ENTR</name>
<reference evidence="8" key="1">
    <citation type="submission" date="2014-04" db="EMBL/GenBank/DDBJ databases">
        <authorList>
            <person name="Harrison E."/>
        </authorList>
    </citation>
    <scope>NUCLEOTIDE SEQUENCE</scope>
    <source>
        <strain evidence="8">8306</strain>
    </source>
</reference>
<dbReference type="PANTHER" id="PTHR10491">
    <property type="entry name" value="DTDP-4-DEHYDRORHAMNOSE REDUCTASE"/>
    <property type="match status" value="1"/>
</dbReference>
<gene>
    <name evidence="8" type="primary">rmlD</name>
</gene>
<accession>A0A0P0YR01</accession>
<dbReference type="GO" id="GO:0019305">
    <property type="term" value="P:dTDP-rhamnose biosynthetic process"/>
    <property type="evidence" value="ECO:0007669"/>
    <property type="project" value="UniProtKB-UniPathway"/>
</dbReference>
<dbReference type="GO" id="GO:0009243">
    <property type="term" value="P:O antigen biosynthetic process"/>
    <property type="evidence" value="ECO:0007669"/>
    <property type="project" value="UniProtKB-UniPathway"/>
</dbReference>
<comment type="function">
    <text evidence="6">Catalyzes the reduction of dTDP-6-deoxy-L-lyxo-4-hexulose to yield dTDP-L-rhamnose.</text>
</comment>
<keyword evidence="6" id="KW-0560">Oxidoreductase</keyword>
<dbReference type="GO" id="GO:0008831">
    <property type="term" value="F:dTDP-4-dehydrorhamnose reductase activity"/>
    <property type="evidence" value="ECO:0007669"/>
    <property type="project" value="UniProtKB-EC"/>
</dbReference>
<dbReference type="UniPathway" id="UPA00281"/>
<dbReference type="EC" id="1.1.1.133" evidence="3 6"/>
<evidence type="ECO:0000259" key="7">
    <source>
        <dbReference type="Pfam" id="PF04321"/>
    </source>
</evidence>
<dbReference type="InterPro" id="IPR005913">
    <property type="entry name" value="dTDP_dehydrorham_reduct"/>
</dbReference>
<reference evidence="8" key="2">
    <citation type="journal article" date="2015" name="Sci. Rep.">
        <title>Genetic analysis of capsular polysaccharide synthesis gene clusters in 79 capsular types of Klebsiella spp.</title>
        <authorList>
            <person name="Pan Y.J."/>
            <person name="Lin T.L."/>
            <person name="Chen C.T."/>
            <person name="Chen Y.Y."/>
            <person name="Hsieh P.F."/>
            <person name="Hsu C.R."/>
            <person name="Wu M.C."/>
            <person name="Wang J.T."/>
        </authorList>
    </citation>
    <scope>NUCLEOTIDE SEQUENCE</scope>
    <source>
        <strain evidence="8">8306</strain>
    </source>
</reference>
<dbReference type="AlphaFoldDB" id="A0A0P0YR01"/>
<dbReference type="GO" id="GO:0005829">
    <property type="term" value="C:cytosol"/>
    <property type="evidence" value="ECO:0007669"/>
    <property type="project" value="TreeGrafter"/>
</dbReference>
<dbReference type="Gene3D" id="3.40.50.720">
    <property type="entry name" value="NAD(P)-binding Rossmann-like Domain"/>
    <property type="match status" value="1"/>
</dbReference>
<dbReference type="SUPFAM" id="SSF51735">
    <property type="entry name" value="NAD(P)-binding Rossmann-fold domains"/>
    <property type="match status" value="1"/>
</dbReference>
<feature type="domain" description="RmlD-like substrate binding" evidence="7">
    <location>
        <begin position="1"/>
        <end position="282"/>
    </location>
</feature>
<dbReference type="CDD" id="cd05254">
    <property type="entry name" value="dTDP_HR_like_SDR_e"/>
    <property type="match status" value="1"/>
</dbReference>
<dbReference type="PANTHER" id="PTHR10491:SF4">
    <property type="entry name" value="METHIONINE ADENOSYLTRANSFERASE 2 SUBUNIT BETA"/>
    <property type="match status" value="1"/>
</dbReference>
<evidence type="ECO:0000256" key="6">
    <source>
        <dbReference type="RuleBase" id="RU364082"/>
    </source>
</evidence>
<comment type="pathway">
    <text evidence="1 6">Carbohydrate biosynthesis; dTDP-L-rhamnose biosynthesis.</text>
</comment>
<evidence type="ECO:0000256" key="1">
    <source>
        <dbReference type="ARBA" id="ARBA00004781"/>
    </source>
</evidence>